<protein>
    <submittedName>
        <fullName evidence="2">Uncharacterized protein</fullName>
    </submittedName>
</protein>
<organism evidence="2 3">
    <name type="scientific">Clostridium butyricum</name>
    <dbReference type="NCBI Taxonomy" id="1492"/>
    <lineage>
        <taxon>Bacteria</taxon>
        <taxon>Bacillati</taxon>
        <taxon>Bacillota</taxon>
        <taxon>Clostridia</taxon>
        <taxon>Eubacteriales</taxon>
        <taxon>Clostridiaceae</taxon>
        <taxon>Clostridium</taxon>
    </lineage>
</organism>
<comment type="caution">
    <text evidence="2">The sequence shown here is derived from an EMBL/GenBank/DDBJ whole genome shotgun (WGS) entry which is preliminary data.</text>
</comment>
<dbReference type="Proteomes" id="UP000238081">
    <property type="component" value="Unassembled WGS sequence"/>
</dbReference>
<evidence type="ECO:0000313" key="1">
    <source>
        <dbReference type="EMBL" id="NAS20009.1"/>
    </source>
</evidence>
<reference evidence="1 4" key="2">
    <citation type="submission" date="2020-01" db="EMBL/GenBank/DDBJ databases">
        <title>Genome sequence of a 1,3-propanediol producer, Clostridium butyricum S3.</title>
        <authorList>
            <person name="Zhou J."/>
        </authorList>
    </citation>
    <scope>NUCLEOTIDE SEQUENCE [LARGE SCALE GENOMIC DNA]</scope>
    <source>
        <strain evidence="1 4">S3</strain>
    </source>
</reference>
<accession>A0A2S7F7C6</accession>
<evidence type="ECO:0000313" key="2">
    <source>
        <dbReference type="EMBL" id="PPV12963.1"/>
    </source>
</evidence>
<dbReference type="AlphaFoldDB" id="A0A2S7F7C6"/>
<sequence>MGNKVVLMYENNLFKVYINDKIVAAGTNMDSVVDKFKQIFQDNTPAVSSVSWESIFERVIRFKNDDIEINNDYKTISYKNMKYFFGSNKIFYISDNTMTPLLGAYELFDFIMELIERNFKEYEKVLKFCKNMMENEIIYRTFDSNIVVSSPGFNYGFIEYNFATDKISKGTAIIHGTFDDFIRYVEENLENNFKK</sequence>
<evidence type="ECO:0000313" key="3">
    <source>
        <dbReference type="Proteomes" id="UP000238081"/>
    </source>
</evidence>
<dbReference type="EMBL" id="LRDH01000129">
    <property type="protein sequence ID" value="PPV12963.1"/>
    <property type="molecule type" value="Genomic_DNA"/>
</dbReference>
<dbReference type="Proteomes" id="UP000474042">
    <property type="component" value="Unassembled WGS sequence"/>
</dbReference>
<proteinExistence type="predicted"/>
<gene>
    <name evidence="2" type="ORF">AWN73_04185</name>
    <name evidence="1" type="ORF">GND98_019900</name>
</gene>
<evidence type="ECO:0000313" key="4">
    <source>
        <dbReference type="Proteomes" id="UP000474042"/>
    </source>
</evidence>
<name>A0A2S7F7C6_CLOBU</name>
<dbReference type="RefSeq" id="WP_024039391.1">
    <property type="nucleotide sequence ID" value="NZ_JAIOKK010000001.1"/>
</dbReference>
<reference evidence="2 3" key="1">
    <citation type="submission" date="2016-01" db="EMBL/GenBank/DDBJ databases">
        <title>Characterization of the Clostridium difficile lineages that are prevalent in Hong Kong and China.</title>
        <authorList>
            <person name="Kwok J.S.-L."/>
            <person name="Lam W.-Y."/>
            <person name="Ip M."/>
            <person name="Chan T.-F."/>
            <person name="Hawkey P.M."/>
            <person name="Tsui S.K.-W."/>
        </authorList>
    </citation>
    <scope>NUCLEOTIDE SEQUENCE [LARGE SCALE GENOMIC DNA]</scope>
    <source>
        <strain evidence="2 3">300064</strain>
    </source>
</reference>
<dbReference type="EMBL" id="WOFV02000154">
    <property type="protein sequence ID" value="NAS20009.1"/>
    <property type="molecule type" value="Genomic_DNA"/>
</dbReference>